<evidence type="ECO:0000313" key="6">
    <source>
        <dbReference type="EMBL" id="MCU6746104.1"/>
    </source>
</evidence>
<comment type="similarity">
    <text evidence="1">Belongs to the iron-containing alcohol dehydrogenase family.</text>
</comment>
<comment type="caution">
    <text evidence="6">The sequence shown here is derived from an EMBL/GenBank/DDBJ whole genome shotgun (WGS) entry which is preliminary data.</text>
</comment>
<dbReference type="PROSITE" id="PS00060">
    <property type="entry name" value="ADH_IRON_2"/>
    <property type="match status" value="1"/>
</dbReference>
<protein>
    <submittedName>
        <fullName evidence="6">Iron-containing alcohol dehydrogenase</fullName>
    </submittedName>
</protein>
<dbReference type="Gene3D" id="1.20.1090.10">
    <property type="entry name" value="Dehydroquinate synthase-like - alpha domain"/>
    <property type="match status" value="1"/>
</dbReference>
<dbReference type="InterPro" id="IPR001670">
    <property type="entry name" value="ADH_Fe/GldA"/>
</dbReference>
<dbReference type="Gene3D" id="3.40.50.1970">
    <property type="match status" value="1"/>
</dbReference>
<dbReference type="Pfam" id="PF00465">
    <property type="entry name" value="Fe-ADH"/>
    <property type="match status" value="1"/>
</dbReference>
<keyword evidence="2" id="KW-0560">Oxidoreductase</keyword>
<dbReference type="PROSITE" id="PS00913">
    <property type="entry name" value="ADH_IRON_1"/>
    <property type="match status" value="1"/>
</dbReference>
<organism evidence="6 7">
    <name type="scientific">Faecalicatena acetigenes</name>
    <dbReference type="NCBI Taxonomy" id="2981790"/>
    <lineage>
        <taxon>Bacteria</taxon>
        <taxon>Bacillati</taxon>
        <taxon>Bacillota</taxon>
        <taxon>Clostridia</taxon>
        <taxon>Lachnospirales</taxon>
        <taxon>Lachnospiraceae</taxon>
        <taxon>Faecalicatena</taxon>
    </lineage>
</organism>
<dbReference type="PANTHER" id="PTHR11496:SF102">
    <property type="entry name" value="ALCOHOL DEHYDROGENASE 4"/>
    <property type="match status" value="1"/>
</dbReference>
<dbReference type="InterPro" id="IPR039697">
    <property type="entry name" value="Alcohol_dehydrogenase_Fe"/>
</dbReference>
<dbReference type="RefSeq" id="WP_059067451.1">
    <property type="nucleotide sequence ID" value="NZ_JAOQJX010000001.1"/>
</dbReference>
<keyword evidence="3" id="KW-0520">NAD</keyword>
<evidence type="ECO:0000256" key="1">
    <source>
        <dbReference type="ARBA" id="ARBA00007358"/>
    </source>
</evidence>
<evidence type="ECO:0000259" key="4">
    <source>
        <dbReference type="Pfam" id="PF00465"/>
    </source>
</evidence>
<dbReference type="CDD" id="cd08188">
    <property type="entry name" value="PDDH"/>
    <property type="match status" value="1"/>
</dbReference>
<feature type="domain" description="Fe-containing alcohol dehydrogenase-like C-terminal" evidence="5">
    <location>
        <begin position="189"/>
        <end position="384"/>
    </location>
</feature>
<feature type="domain" description="Alcohol dehydrogenase iron-type/glycerol dehydrogenase GldA" evidence="4">
    <location>
        <begin position="10"/>
        <end position="178"/>
    </location>
</feature>
<name>A0ABT2T771_9FIRM</name>
<dbReference type="EMBL" id="JAOQJX010000001">
    <property type="protein sequence ID" value="MCU6746104.1"/>
    <property type="molecule type" value="Genomic_DNA"/>
</dbReference>
<keyword evidence="7" id="KW-1185">Reference proteome</keyword>
<dbReference type="Pfam" id="PF25137">
    <property type="entry name" value="ADH_Fe_C"/>
    <property type="match status" value="1"/>
</dbReference>
<sequence length="385" mass="41373">MSNVSIFHLPNRSLFGAGCLKEIGRQAAGFNIKRFLLVTDNFLAKSKACRRIHDLLKNEQIEITLFDKTSPNPTLQNVYDAHNLFVKTNCGGVISLGGGSSHDCAKAVSILATNSAPLEQYEGVDKFPHKGSPLITINTTAGTASEITNCFIITNTATNTKLIFEGVNALADIAVNDPELMLSLPAGLTASTGMDALTHAVECYVSTLSFKLTNDLALLAVRYIFQNLSTAVQNPDDLNARENMIYGEYIAGMAFGNGGVGIVHAIAHALGGIYDLPHGLCNAILLPHVIRYNTQICAARYADLYTVIAPAKSKGMSANAACEAFVAEVENLSHTIGTDRPLHTLGVQKEDFDKIAAKALLDSCCETNPIFPKKEDIIQILNNAF</sequence>
<accession>A0ABT2T771</accession>
<evidence type="ECO:0000313" key="7">
    <source>
        <dbReference type="Proteomes" id="UP001652394"/>
    </source>
</evidence>
<evidence type="ECO:0000256" key="3">
    <source>
        <dbReference type="ARBA" id="ARBA00023027"/>
    </source>
</evidence>
<reference evidence="6 7" key="1">
    <citation type="journal article" date="2021" name="ISME Commun">
        <title>Automated analysis of genomic sequences facilitates high-throughput and comprehensive description of bacteria.</title>
        <authorList>
            <person name="Hitch T.C.A."/>
        </authorList>
    </citation>
    <scope>NUCLEOTIDE SEQUENCE [LARGE SCALE GENOMIC DNA]</scope>
    <source>
        <strain evidence="6 7">H2_18</strain>
    </source>
</reference>
<evidence type="ECO:0000256" key="2">
    <source>
        <dbReference type="ARBA" id="ARBA00023002"/>
    </source>
</evidence>
<dbReference type="InterPro" id="IPR056798">
    <property type="entry name" value="ADH_Fe_C"/>
</dbReference>
<dbReference type="SUPFAM" id="SSF56796">
    <property type="entry name" value="Dehydroquinate synthase-like"/>
    <property type="match status" value="1"/>
</dbReference>
<evidence type="ECO:0000259" key="5">
    <source>
        <dbReference type="Pfam" id="PF25137"/>
    </source>
</evidence>
<dbReference type="InterPro" id="IPR018211">
    <property type="entry name" value="ADH_Fe_CS"/>
</dbReference>
<dbReference type="Proteomes" id="UP001652394">
    <property type="component" value="Unassembled WGS sequence"/>
</dbReference>
<proteinExistence type="inferred from homology"/>
<dbReference type="PANTHER" id="PTHR11496">
    <property type="entry name" value="ALCOHOL DEHYDROGENASE"/>
    <property type="match status" value="1"/>
</dbReference>
<gene>
    <name evidence="6" type="ORF">OCV51_00260</name>
</gene>